<evidence type="ECO:0000256" key="9">
    <source>
        <dbReference type="ARBA" id="ARBA00023136"/>
    </source>
</evidence>
<protein>
    <recommendedName>
        <fullName evidence="12">Cation/H+ exchanger transmembrane domain-containing protein</fullName>
    </recommendedName>
</protein>
<keyword evidence="6 11" id="KW-1133">Transmembrane helix</keyword>
<dbReference type="InterPro" id="IPR006153">
    <property type="entry name" value="Cation/H_exchanger_TM"/>
</dbReference>
<evidence type="ECO:0000313" key="13">
    <source>
        <dbReference type="EMBL" id="OIW22292.1"/>
    </source>
</evidence>
<proteinExistence type="inferred from homology"/>
<keyword evidence="14" id="KW-1185">Reference proteome</keyword>
<keyword evidence="3" id="KW-0813">Transport</keyword>
<dbReference type="STRING" id="1408157.A0A1J7IZI3"/>
<dbReference type="GO" id="GO:0036376">
    <property type="term" value="P:sodium ion export across plasma membrane"/>
    <property type="evidence" value="ECO:0007669"/>
    <property type="project" value="InterPro"/>
</dbReference>
<evidence type="ECO:0000256" key="6">
    <source>
        <dbReference type="ARBA" id="ARBA00022989"/>
    </source>
</evidence>
<dbReference type="EMBL" id="KV875124">
    <property type="protein sequence ID" value="OIW22292.1"/>
    <property type="molecule type" value="Genomic_DNA"/>
</dbReference>
<dbReference type="Pfam" id="PF00999">
    <property type="entry name" value="Na_H_Exchanger"/>
    <property type="match status" value="1"/>
</dbReference>
<evidence type="ECO:0000313" key="14">
    <source>
        <dbReference type="Proteomes" id="UP000182658"/>
    </source>
</evidence>
<name>A0A1J7IZI3_9PEZI</name>
<evidence type="ECO:0000256" key="1">
    <source>
        <dbReference type="ARBA" id="ARBA00004141"/>
    </source>
</evidence>
<feature type="domain" description="Cation/H+ exchanger transmembrane" evidence="12">
    <location>
        <begin position="2"/>
        <end position="64"/>
    </location>
</feature>
<evidence type="ECO:0000256" key="10">
    <source>
        <dbReference type="ARBA" id="ARBA00023201"/>
    </source>
</evidence>
<evidence type="ECO:0000256" key="3">
    <source>
        <dbReference type="ARBA" id="ARBA00022448"/>
    </source>
</evidence>
<dbReference type="InterPro" id="IPR004712">
    <property type="entry name" value="Na+/H+_antiporter_fungi"/>
</dbReference>
<keyword evidence="8" id="KW-0406">Ion transport</keyword>
<dbReference type="Proteomes" id="UP000182658">
    <property type="component" value="Unassembled WGS sequence"/>
</dbReference>
<comment type="subcellular location">
    <subcellularLocation>
        <location evidence="1">Membrane</location>
        <topology evidence="1">Multi-pass membrane protein</topology>
    </subcellularLocation>
</comment>
<keyword evidence="9 11" id="KW-0472">Membrane</keyword>
<comment type="similarity">
    <text evidence="2">Belongs to the fungal Na(+)/H(+) exchanger family.</text>
</comment>
<evidence type="ECO:0000256" key="11">
    <source>
        <dbReference type="SAM" id="Phobius"/>
    </source>
</evidence>
<dbReference type="InParanoid" id="A0A1J7IZI3"/>
<keyword evidence="10" id="KW-0739">Sodium transport</keyword>
<gene>
    <name evidence="13" type="ORF">CONLIGDRAFT_699730</name>
</gene>
<sequence>MERHWKSVVFLLVPVMTFGWLVTSLFVWWMVTPLSWLESLVVAACVTATDPVLASSVVGKGKLASPSPLNVPAVPSLIICVITLNRHARGVDHDGVAVRRRDGRHEGVLASLAGEVE</sequence>
<feature type="transmembrane region" description="Helical" evidence="11">
    <location>
        <begin position="7"/>
        <end position="31"/>
    </location>
</feature>
<dbReference type="GO" id="GO:0030007">
    <property type="term" value="P:intracellular potassium ion homeostasis"/>
    <property type="evidence" value="ECO:0007669"/>
    <property type="project" value="TreeGrafter"/>
</dbReference>
<reference evidence="13 14" key="1">
    <citation type="submission" date="2016-10" db="EMBL/GenBank/DDBJ databases">
        <title>Draft genome sequence of Coniochaeta ligniaria NRRL30616, a lignocellulolytic fungus for bioabatement of inhibitors in plant biomass hydrolysates.</title>
        <authorList>
            <consortium name="DOE Joint Genome Institute"/>
            <person name="Jimenez D.J."/>
            <person name="Hector R.E."/>
            <person name="Riley R."/>
            <person name="Sun H."/>
            <person name="Grigoriev I.V."/>
            <person name="Van Elsas J.D."/>
            <person name="Nichols N.N."/>
        </authorList>
    </citation>
    <scope>NUCLEOTIDE SEQUENCE [LARGE SCALE GENOMIC DNA]</scope>
    <source>
        <strain evidence="13 14">NRRL 30616</strain>
    </source>
</reference>
<evidence type="ECO:0000259" key="12">
    <source>
        <dbReference type="Pfam" id="PF00999"/>
    </source>
</evidence>
<dbReference type="GO" id="GO:0015385">
    <property type="term" value="F:sodium:proton antiporter activity"/>
    <property type="evidence" value="ECO:0007669"/>
    <property type="project" value="InterPro"/>
</dbReference>
<dbReference type="PANTHER" id="PTHR31382:SF4">
    <property type="entry name" value="NA(+)_H(+) ANTIPORTER"/>
    <property type="match status" value="1"/>
</dbReference>
<dbReference type="PANTHER" id="PTHR31382">
    <property type="entry name" value="NA(+)/H(+) ANTIPORTER"/>
    <property type="match status" value="1"/>
</dbReference>
<organism evidence="13 14">
    <name type="scientific">Coniochaeta ligniaria NRRL 30616</name>
    <dbReference type="NCBI Taxonomy" id="1408157"/>
    <lineage>
        <taxon>Eukaryota</taxon>
        <taxon>Fungi</taxon>
        <taxon>Dikarya</taxon>
        <taxon>Ascomycota</taxon>
        <taxon>Pezizomycotina</taxon>
        <taxon>Sordariomycetes</taxon>
        <taxon>Sordariomycetidae</taxon>
        <taxon>Coniochaetales</taxon>
        <taxon>Coniochaetaceae</taxon>
        <taxon>Coniochaeta</taxon>
    </lineage>
</organism>
<dbReference type="GO" id="GO:0005886">
    <property type="term" value="C:plasma membrane"/>
    <property type="evidence" value="ECO:0007669"/>
    <property type="project" value="InterPro"/>
</dbReference>
<evidence type="ECO:0000256" key="8">
    <source>
        <dbReference type="ARBA" id="ARBA00023065"/>
    </source>
</evidence>
<keyword evidence="5 11" id="KW-0812">Transmembrane</keyword>
<evidence type="ECO:0000256" key="4">
    <source>
        <dbReference type="ARBA" id="ARBA00022449"/>
    </source>
</evidence>
<dbReference type="AlphaFoldDB" id="A0A1J7IZI3"/>
<evidence type="ECO:0000256" key="5">
    <source>
        <dbReference type="ARBA" id="ARBA00022692"/>
    </source>
</evidence>
<evidence type="ECO:0000256" key="2">
    <source>
        <dbReference type="ARBA" id="ARBA00005248"/>
    </source>
</evidence>
<keyword evidence="4" id="KW-0050">Antiport</keyword>
<dbReference type="GO" id="GO:0042391">
    <property type="term" value="P:regulation of membrane potential"/>
    <property type="evidence" value="ECO:0007669"/>
    <property type="project" value="InterPro"/>
</dbReference>
<dbReference type="OrthoDB" id="5327978at2759"/>
<keyword evidence="7" id="KW-0915">Sodium</keyword>
<dbReference type="GO" id="GO:0120029">
    <property type="term" value="P:proton export across plasma membrane"/>
    <property type="evidence" value="ECO:0007669"/>
    <property type="project" value="InterPro"/>
</dbReference>
<evidence type="ECO:0000256" key="7">
    <source>
        <dbReference type="ARBA" id="ARBA00023053"/>
    </source>
</evidence>
<accession>A0A1J7IZI3</accession>